<name>A0A1E3VHD9_9HYPH</name>
<evidence type="ECO:0000313" key="2">
    <source>
        <dbReference type="Proteomes" id="UP000094342"/>
    </source>
</evidence>
<accession>A0A1E3VHD9</accession>
<evidence type="ECO:0008006" key="3">
    <source>
        <dbReference type="Google" id="ProtNLM"/>
    </source>
</evidence>
<dbReference type="SUPFAM" id="SSF142764">
    <property type="entry name" value="YgbK-like"/>
    <property type="match status" value="1"/>
</dbReference>
<evidence type="ECO:0000313" key="1">
    <source>
        <dbReference type="EMBL" id="ODR92531.1"/>
    </source>
</evidence>
<protein>
    <recommendedName>
        <fullName evidence="3">Four-carbon acid sugar kinase nucleotide binding domain-containing protein</fullName>
    </recommendedName>
</protein>
<keyword evidence="2" id="KW-1185">Reference proteome</keyword>
<comment type="caution">
    <text evidence="1">The sequence shown here is derived from an EMBL/GenBank/DDBJ whole genome shotgun (WGS) entry which is preliminary data.</text>
</comment>
<reference evidence="2" key="1">
    <citation type="submission" date="2016-05" db="EMBL/GenBank/DDBJ databases">
        <authorList>
            <person name="Li Y."/>
        </authorList>
    </citation>
    <scope>NUCLEOTIDE SEQUENCE [LARGE SCALE GENOMIC DNA]</scope>
    <source>
        <strain evidence="2">YIC4027</strain>
    </source>
</reference>
<dbReference type="EMBL" id="LYBW01000043">
    <property type="protein sequence ID" value="ODR92531.1"/>
    <property type="molecule type" value="Genomic_DNA"/>
</dbReference>
<dbReference type="InterPro" id="IPR042213">
    <property type="entry name" value="NBD_C_sf"/>
</dbReference>
<organism evidence="1 2">
    <name type="scientific">Sinorhizobium alkalisoli</name>
    <dbReference type="NCBI Taxonomy" id="1752398"/>
    <lineage>
        <taxon>Bacteria</taxon>
        <taxon>Pseudomonadati</taxon>
        <taxon>Pseudomonadota</taxon>
        <taxon>Alphaproteobacteria</taxon>
        <taxon>Hyphomicrobiales</taxon>
        <taxon>Rhizobiaceae</taxon>
        <taxon>Sinorhizobium/Ensifer group</taxon>
        <taxon>Sinorhizobium</taxon>
    </lineage>
</organism>
<dbReference type="Proteomes" id="UP000094342">
    <property type="component" value="Unassembled WGS sequence"/>
</dbReference>
<dbReference type="Gene3D" id="3.40.980.20">
    <property type="entry name" value="Four-carbon acid sugar kinase, nucleotide binding domain"/>
    <property type="match status" value="1"/>
</dbReference>
<sequence length="94" mass="10339">MRATDLHEAASVVCIRTPHIRTSEPAKALATLVDEAEIALSRHRYDAIVATGGETMNALLERLSIHAFDLIREREPGFPSAALVLLMDERCCLP</sequence>
<proteinExistence type="predicted"/>
<gene>
    <name evidence="1" type="ORF">A8M32_04715</name>
</gene>
<dbReference type="AlphaFoldDB" id="A0A1E3VHD9"/>